<proteinExistence type="inferred from homology"/>
<feature type="compositionally biased region" description="Basic and acidic residues" evidence="1">
    <location>
        <begin position="84"/>
        <end position="97"/>
    </location>
</feature>
<organism evidence="3 4">
    <name type="scientific">Vitis vinifera</name>
    <name type="common">Grape</name>
    <dbReference type="NCBI Taxonomy" id="29760"/>
    <lineage>
        <taxon>Eukaryota</taxon>
        <taxon>Viridiplantae</taxon>
        <taxon>Streptophyta</taxon>
        <taxon>Embryophyta</taxon>
        <taxon>Tracheophyta</taxon>
        <taxon>Spermatophyta</taxon>
        <taxon>Magnoliopsida</taxon>
        <taxon>eudicotyledons</taxon>
        <taxon>Gunneridae</taxon>
        <taxon>Pentapetalae</taxon>
        <taxon>rosids</taxon>
        <taxon>Vitales</taxon>
        <taxon>Vitaceae</taxon>
        <taxon>Viteae</taxon>
        <taxon>Vitis</taxon>
    </lineage>
</organism>
<dbReference type="PANTHER" id="PTHR34544:SF3">
    <property type="entry name" value="OS07G0155200 PROTEIN"/>
    <property type="match status" value="1"/>
</dbReference>
<evidence type="ECO:0000313" key="4">
    <source>
        <dbReference type="Proteomes" id="UP001227230"/>
    </source>
</evidence>
<evidence type="ECO:0000256" key="1">
    <source>
        <dbReference type="SAM" id="MobiDB-lite"/>
    </source>
</evidence>
<accession>A0ABY9BBC5</accession>
<dbReference type="HAMAP" id="MF_01077">
    <property type="entry name" value="RimP"/>
    <property type="match status" value="1"/>
</dbReference>
<sequence length="313" mass="35502">MGRMSSRIPTSLLHTIPRSLFSSSISSNNLSFRTLSTLPSSPQNPFSSSSFSPPISHFVGFPFKPASSLSSSPTLRFLNTNSSDHIDSKEDHPHQYETSEGETTDGWEEEEEEEVEPEIGDGGDGGGIVLQNVPWGERVLSIAREVLLQFGGDMELFSFKTTPRGYIYVRLDKLSNKYGCPSMEEIERYNLEYKKKLDEMGALGEIPHNLAIEVSSPGAERLLKVPDDLDRFKDMPMRVSYVEDVETQCLEKDGVFMLESIKTESANCVWKLANVRENRDPLGKGRPLSRKQKDWRLNLPFEMFRRVTLYLEY</sequence>
<dbReference type="EMBL" id="CP126648">
    <property type="protein sequence ID" value="WJZ80084.1"/>
    <property type="molecule type" value="Genomic_DNA"/>
</dbReference>
<evidence type="ECO:0000313" key="3">
    <source>
        <dbReference type="EMBL" id="WJZ80084.1"/>
    </source>
</evidence>
<dbReference type="InterPro" id="IPR057234">
    <property type="entry name" value="DUF7912"/>
</dbReference>
<feature type="region of interest" description="Disordered" evidence="1">
    <location>
        <begin position="80"/>
        <end position="126"/>
    </location>
</feature>
<dbReference type="InterPro" id="IPR003728">
    <property type="entry name" value="Ribosome_maturation_RimP"/>
</dbReference>
<dbReference type="Pfam" id="PF25498">
    <property type="entry name" value="DUF7912"/>
    <property type="match status" value="1"/>
</dbReference>
<keyword evidence="4" id="KW-1185">Reference proteome</keyword>
<dbReference type="Proteomes" id="UP001227230">
    <property type="component" value="Chromosome 1"/>
</dbReference>
<name>A0ABY9BBC5_VITVI</name>
<dbReference type="PANTHER" id="PTHR34544">
    <property type="entry name" value="OSJNBA0006B20.18 PROTEIN"/>
    <property type="match status" value="1"/>
</dbReference>
<reference evidence="3 4" key="1">
    <citation type="journal article" date="2023" name="Hortic Res">
        <title>The complete reference genome for grapevine (Vitis vinifera L.) genetics and breeding.</title>
        <authorList>
            <person name="Shi X."/>
            <person name="Cao S."/>
            <person name="Wang X."/>
            <person name="Huang S."/>
            <person name="Wang Y."/>
            <person name="Liu Z."/>
            <person name="Liu W."/>
            <person name="Leng X."/>
            <person name="Peng Y."/>
            <person name="Wang N."/>
            <person name="Wang Y."/>
            <person name="Ma Z."/>
            <person name="Xu X."/>
            <person name="Zhang F."/>
            <person name="Xue H."/>
            <person name="Zhong H."/>
            <person name="Wang Y."/>
            <person name="Zhang K."/>
            <person name="Velt A."/>
            <person name="Avia K."/>
            <person name="Holtgrawe D."/>
            <person name="Grimplet J."/>
            <person name="Matus J.T."/>
            <person name="Ware D."/>
            <person name="Wu X."/>
            <person name="Wang H."/>
            <person name="Liu C."/>
            <person name="Fang Y."/>
            <person name="Rustenholz C."/>
            <person name="Cheng Z."/>
            <person name="Xiao H."/>
            <person name="Zhou Y."/>
        </authorList>
    </citation>
    <scope>NUCLEOTIDE SEQUENCE [LARGE SCALE GENOMIC DNA]</scope>
    <source>
        <strain evidence="4">cv. Pinot noir / PN40024</strain>
        <tissue evidence="3">Leaf</tissue>
    </source>
</reference>
<protein>
    <recommendedName>
        <fullName evidence="2">DUF7912 domain-containing protein</fullName>
    </recommendedName>
</protein>
<feature type="domain" description="DUF7912" evidence="2">
    <location>
        <begin position="222"/>
        <end position="310"/>
    </location>
</feature>
<feature type="compositionally biased region" description="Acidic residues" evidence="1">
    <location>
        <begin position="99"/>
        <end position="121"/>
    </location>
</feature>
<gene>
    <name evidence="3" type="ORF">VitviT2T_000026</name>
</gene>
<evidence type="ECO:0000259" key="2">
    <source>
        <dbReference type="Pfam" id="PF25498"/>
    </source>
</evidence>